<dbReference type="EMBL" id="CAJFCJ010000014">
    <property type="protein sequence ID" value="CAD5121168.1"/>
    <property type="molecule type" value="Genomic_DNA"/>
</dbReference>
<keyword evidence="10" id="KW-1185">Reference proteome</keyword>
<comment type="caution">
    <text evidence="9">The sequence shown here is derived from an EMBL/GenBank/DDBJ whole genome shotgun (WGS) entry which is preliminary data.</text>
</comment>
<keyword evidence="2 5" id="KW-0812">Transmembrane</keyword>
<dbReference type="InterPro" id="IPR008253">
    <property type="entry name" value="Marvel"/>
</dbReference>
<dbReference type="PROSITE" id="PS51225">
    <property type="entry name" value="MARVEL"/>
    <property type="match status" value="1"/>
</dbReference>
<evidence type="ECO:0000256" key="4">
    <source>
        <dbReference type="ARBA" id="ARBA00023136"/>
    </source>
</evidence>
<name>A0A7I8W0G7_9ANNE</name>
<feature type="transmembrane region" description="Helical" evidence="7">
    <location>
        <begin position="119"/>
        <end position="144"/>
    </location>
</feature>
<dbReference type="Proteomes" id="UP000549394">
    <property type="component" value="Unassembled WGS sequence"/>
</dbReference>
<feature type="region of interest" description="Disordered" evidence="6">
    <location>
        <begin position="154"/>
        <end position="204"/>
    </location>
</feature>
<gene>
    <name evidence="9" type="ORF">DGYR_LOCUS9158</name>
</gene>
<feature type="compositionally biased region" description="Basic and acidic residues" evidence="6">
    <location>
        <begin position="154"/>
        <end position="171"/>
    </location>
</feature>
<evidence type="ECO:0000256" key="5">
    <source>
        <dbReference type="PROSITE-ProRule" id="PRU00581"/>
    </source>
</evidence>
<evidence type="ECO:0000256" key="7">
    <source>
        <dbReference type="SAM" id="Phobius"/>
    </source>
</evidence>
<protein>
    <submittedName>
        <fullName evidence="9">DgyrCDS9703</fullName>
    </submittedName>
</protein>
<dbReference type="AlphaFoldDB" id="A0A7I8W0G7"/>
<reference evidence="9 10" key="1">
    <citation type="submission" date="2020-08" db="EMBL/GenBank/DDBJ databases">
        <authorList>
            <person name="Hejnol A."/>
        </authorList>
    </citation>
    <scope>NUCLEOTIDE SEQUENCE [LARGE SCALE GENOMIC DNA]</scope>
</reference>
<accession>A0A7I8W0G7</accession>
<evidence type="ECO:0000256" key="6">
    <source>
        <dbReference type="SAM" id="MobiDB-lite"/>
    </source>
</evidence>
<feature type="compositionally biased region" description="Polar residues" evidence="6">
    <location>
        <begin position="174"/>
        <end position="194"/>
    </location>
</feature>
<dbReference type="GO" id="GO:0016020">
    <property type="term" value="C:membrane"/>
    <property type="evidence" value="ECO:0007669"/>
    <property type="project" value="UniProtKB-SubCell"/>
</dbReference>
<feature type="domain" description="MARVEL" evidence="8">
    <location>
        <begin position="13"/>
        <end position="145"/>
    </location>
</feature>
<evidence type="ECO:0000256" key="1">
    <source>
        <dbReference type="ARBA" id="ARBA00004141"/>
    </source>
</evidence>
<evidence type="ECO:0000313" key="10">
    <source>
        <dbReference type="Proteomes" id="UP000549394"/>
    </source>
</evidence>
<keyword evidence="3 7" id="KW-1133">Transmembrane helix</keyword>
<evidence type="ECO:0000259" key="8">
    <source>
        <dbReference type="PROSITE" id="PS51225"/>
    </source>
</evidence>
<evidence type="ECO:0000256" key="3">
    <source>
        <dbReference type="ARBA" id="ARBA00022989"/>
    </source>
</evidence>
<comment type="subcellular location">
    <subcellularLocation>
        <location evidence="1">Membrane</location>
        <topology evidence="1">Multi-pass membrane protein</topology>
    </subcellularLocation>
</comment>
<feature type="transmembrane region" description="Helical" evidence="7">
    <location>
        <begin position="49"/>
        <end position="71"/>
    </location>
</feature>
<evidence type="ECO:0000313" key="9">
    <source>
        <dbReference type="EMBL" id="CAD5121168.1"/>
    </source>
</evidence>
<sequence length="228" mass="25004">MPSLSDIELNKEYLRTKPAILKLAEVFISLCCFISAVVKYALWNEFGTGASFVAFASFLSFVGSVALFLLNLFGAIAVIRRKFAFYTVLCELGYYVVLLIFVFVAAILSSKNAKLHSAIGAATFFSWVLFVLVAAQLAFQAILFKAIYEERKKKPTGDGEANNENREDAKKLKPSSNQTSSANTQMSAGESTSVPLEAVPEKPKEERVIQYSVADNLDVGGDGNWEVL</sequence>
<feature type="transmembrane region" description="Helical" evidence="7">
    <location>
        <begin position="20"/>
        <end position="43"/>
    </location>
</feature>
<organism evidence="9 10">
    <name type="scientific">Dimorphilus gyrociliatus</name>
    <dbReference type="NCBI Taxonomy" id="2664684"/>
    <lineage>
        <taxon>Eukaryota</taxon>
        <taxon>Metazoa</taxon>
        <taxon>Spiralia</taxon>
        <taxon>Lophotrochozoa</taxon>
        <taxon>Annelida</taxon>
        <taxon>Polychaeta</taxon>
        <taxon>Polychaeta incertae sedis</taxon>
        <taxon>Dinophilidae</taxon>
        <taxon>Dimorphilus</taxon>
    </lineage>
</organism>
<proteinExistence type="predicted"/>
<keyword evidence="4 5" id="KW-0472">Membrane</keyword>
<feature type="transmembrane region" description="Helical" evidence="7">
    <location>
        <begin position="83"/>
        <end position="107"/>
    </location>
</feature>
<evidence type="ECO:0000256" key="2">
    <source>
        <dbReference type="ARBA" id="ARBA00022692"/>
    </source>
</evidence>